<comment type="caution">
    <text evidence="5">The sequence shown here is derived from an EMBL/GenBank/DDBJ whole genome shotgun (WGS) entry which is preliminary data.</text>
</comment>
<dbReference type="InterPro" id="IPR033248">
    <property type="entry name" value="Transketolase_C"/>
</dbReference>
<reference evidence="5 6" key="1">
    <citation type="submission" date="2017-03" db="EMBL/GenBank/DDBJ databases">
        <title>Genome analysis of strain PAMC 26577.</title>
        <authorList>
            <person name="Oh H.-M."/>
            <person name="Yang J.-A."/>
        </authorList>
    </citation>
    <scope>NUCLEOTIDE SEQUENCE [LARGE SCALE GENOMIC DNA]</scope>
    <source>
        <strain evidence="5 6">PAMC 26577</strain>
    </source>
</reference>
<sequence length="309" mass="32694">MRDAFSNALVAAAKNDPKVLLLTGDHGYALFDAFRKSCPDQYINCGIAEQNMVGVAAGLAKAGFKPVVYGLAAFVPIRVLEQIKIDVCYENLPVTLIGDGAGVVYAQLGTSHQSTEDIAALRGVPQISIYSPGDRFELTACAEHIVRNPGPAYMRMGKADLGDVHQGPIAGWSNGDLIPVTNTGAPYLFIGTGSGLKMAQKAADALGNADVVSAPCLKPFPEKSLRELAKGREAIVTFEEHSIYGGLGGVVAETLVGQYLGTFVRVGIQDKFSSLCGNYSFLMESHGLSSAAVERQIREALNASAQLQD</sequence>
<dbReference type="FunFam" id="3.40.50.970:FF:000129">
    <property type="entry name" value="Transketolase"/>
    <property type="match status" value="1"/>
</dbReference>
<evidence type="ECO:0000256" key="2">
    <source>
        <dbReference type="ARBA" id="ARBA00007131"/>
    </source>
</evidence>
<dbReference type="CDD" id="cd07033">
    <property type="entry name" value="TPP_PYR_DXS_TK_like"/>
    <property type="match status" value="1"/>
</dbReference>
<accession>A0A242M908</accession>
<dbReference type="PANTHER" id="PTHR43825:SF5">
    <property type="entry name" value="HYPOTHETICAL TRANSKETOLASE FAMILY PROTEIN"/>
    <property type="match status" value="1"/>
</dbReference>
<comment type="similarity">
    <text evidence="2">Belongs to the transketolase family.</text>
</comment>
<dbReference type="SUPFAM" id="SSF52922">
    <property type="entry name" value="TK C-terminal domain-like"/>
    <property type="match status" value="1"/>
</dbReference>
<dbReference type="InterPro" id="IPR009014">
    <property type="entry name" value="Transketo_C/PFOR_II"/>
</dbReference>
<dbReference type="InterPro" id="IPR051157">
    <property type="entry name" value="PDH/Transketolase"/>
</dbReference>
<evidence type="ECO:0000259" key="4">
    <source>
        <dbReference type="SMART" id="SM00861"/>
    </source>
</evidence>
<proteinExistence type="inferred from homology"/>
<organism evidence="5 6">
    <name type="scientific">Caballeronia sordidicola</name>
    <name type="common">Burkholderia sordidicola</name>
    <dbReference type="NCBI Taxonomy" id="196367"/>
    <lineage>
        <taxon>Bacteria</taxon>
        <taxon>Pseudomonadati</taxon>
        <taxon>Pseudomonadota</taxon>
        <taxon>Betaproteobacteria</taxon>
        <taxon>Burkholderiales</taxon>
        <taxon>Burkholderiaceae</taxon>
        <taxon>Caballeronia</taxon>
    </lineage>
</organism>
<dbReference type="InterPro" id="IPR029061">
    <property type="entry name" value="THDP-binding"/>
</dbReference>
<feature type="domain" description="Transketolase-like pyrimidine-binding" evidence="4">
    <location>
        <begin position="1"/>
        <end position="163"/>
    </location>
</feature>
<dbReference type="RefSeq" id="WP_075358236.1">
    <property type="nucleotide sequence ID" value="NZ_MSRG01000025.1"/>
</dbReference>
<evidence type="ECO:0000313" key="6">
    <source>
        <dbReference type="Proteomes" id="UP000195221"/>
    </source>
</evidence>
<dbReference type="InterPro" id="IPR005475">
    <property type="entry name" value="Transketolase-like_Pyr-bd"/>
</dbReference>
<dbReference type="EMBL" id="NBTZ01000148">
    <property type="protein sequence ID" value="OTP67748.1"/>
    <property type="molecule type" value="Genomic_DNA"/>
</dbReference>
<evidence type="ECO:0000313" key="5">
    <source>
        <dbReference type="EMBL" id="OTP67748.1"/>
    </source>
</evidence>
<dbReference type="Gene3D" id="3.40.50.920">
    <property type="match status" value="1"/>
</dbReference>
<dbReference type="Pfam" id="PF02780">
    <property type="entry name" value="Transketolase_C"/>
    <property type="match status" value="1"/>
</dbReference>
<protein>
    <submittedName>
        <fullName evidence="5">Transketolase</fullName>
    </submittedName>
</protein>
<dbReference type="Proteomes" id="UP000195221">
    <property type="component" value="Unassembled WGS sequence"/>
</dbReference>
<dbReference type="Pfam" id="PF02779">
    <property type="entry name" value="Transket_pyr"/>
    <property type="match status" value="1"/>
</dbReference>
<dbReference type="AlphaFoldDB" id="A0A242M908"/>
<name>A0A242M908_CABSO</name>
<evidence type="ECO:0000256" key="3">
    <source>
        <dbReference type="ARBA" id="ARBA00023052"/>
    </source>
</evidence>
<dbReference type="PANTHER" id="PTHR43825">
    <property type="entry name" value="PYRUVATE DEHYDROGENASE E1 COMPONENT"/>
    <property type="match status" value="1"/>
</dbReference>
<keyword evidence="3" id="KW-0786">Thiamine pyrophosphate</keyword>
<dbReference type="SUPFAM" id="SSF52518">
    <property type="entry name" value="Thiamin diphosphate-binding fold (THDP-binding)"/>
    <property type="match status" value="1"/>
</dbReference>
<evidence type="ECO:0000256" key="1">
    <source>
        <dbReference type="ARBA" id="ARBA00001964"/>
    </source>
</evidence>
<dbReference type="Gene3D" id="3.40.50.970">
    <property type="match status" value="1"/>
</dbReference>
<comment type="cofactor">
    <cofactor evidence="1">
        <name>thiamine diphosphate</name>
        <dbReference type="ChEBI" id="CHEBI:58937"/>
    </cofactor>
</comment>
<gene>
    <name evidence="5" type="ORF">PAMC26577_35790</name>
</gene>
<dbReference type="SMART" id="SM00861">
    <property type="entry name" value="Transket_pyr"/>
    <property type="match status" value="1"/>
</dbReference>